<feature type="repeat" description="WD" evidence="3">
    <location>
        <begin position="387"/>
        <end position="429"/>
    </location>
</feature>
<dbReference type="Gene3D" id="2.130.10.10">
    <property type="entry name" value="YVTN repeat-like/Quinoprotein amine dehydrogenase"/>
    <property type="match status" value="3"/>
</dbReference>
<evidence type="ECO:0000313" key="5">
    <source>
        <dbReference type="Proteomes" id="UP000006790"/>
    </source>
</evidence>
<name>G8JQE2_ERECY</name>
<dbReference type="GO" id="GO:0046540">
    <property type="term" value="C:U4/U6 x U5 tri-snRNP complex"/>
    <property type="evidence" value="ECO:0007669"/>
    <property type="project" value="EnsemblFungi"/>
</dbReference>
<dbReference type="AlphaFoldDB" id="G8JQE2"/>
<reference evidence="5" key="1">
    <citation type="journal article" date="2012" name="G3 (Bethesda)">
        <title>Pichia sorbitophila, an interspecies yeast hybrid reveals early steps of genome resolution following polyploidization.</title>
        <authorList>
            <person name="Leh Louis V."/>
            <person name="Despons L."/>
            <person name="Friedrich A."/>
            <person name="Martin T."/>
            <person name="Durrens P."/>
            <person name="Casaregola S."/>
            <person name="Neuveglise C."/>
            <person name="Fairhead C."/>
            <person name="Marck C."/>
            <person name="Cruz J.A."/>
            <person name="Straub M.L."/>
            <person name="Kugler V."/>
            <person name="Sacerdot C."/>
            <person name="Uzunov Z."/>
            <person name="Thierry A."/>
            <person name="Weiss S."/>
            <person name="Bleykasten C."/>
            <person name="De Montigny J."/>
            <person name="Jacques N."/>
            <person name="Jung P."/>
            <person name="Lemaire M."/>
            <person name="Mallet S."/>
            <person name="Morel G."/>
            <person name="Richard G.F."/>
            <person name="Sarkar A."/>
            <person name="Savel G."/>
            <person name="Schacherer J."/>
            <person name="Seret M.L."/>
            <person name="Talla E."/>
            <person name="Samson G."/>
            <person name="Jubin C."/>
            <person name="Poulain J."/>
            <person name="Vacherie B."/>
            <person name="Barbe V."/>
            <person name="Pelletier E."/>
            <person name="Sherman D.J."/>
            <person name="Westhof E."/>
            <person name="Weissenbach J."/>
            <person name="Baret P.V."/>
            <person name="Wincker P."/>
            <person name="Gaillardin C."/>
            <person name="Dujon B."/>
            <person name="Souciet J.L."/>
        </authorList>
    </citation>
    <scope>NUCLEOTIDE SEQUENCE [LARGE SCALE GENOMIC DNA]</scope>
    <source>
        <strain evidence="5">CBS 270.75 / DBVPG 7215 / KCTC 17166 / NRRL Y-17582</strain>
    </source>
</reference>
<dbReference type="RefSeq" id="XP_003645322.1">
    <property type="nucleotide sequence ID" value="XM_003645274.1"/>
</dbReference>
<dbReference type="HOGENOM" id="CLU_000288_57_20_1"/>
<gene>
    <name evidence="4" type="ordered locus">Ecym_2808</name>
</gene>
<dbReference type="GO" id="GO:0034247">
    <property type="term" value="P:snoRNA splicing"/>
    <property type="evidence" value="ECO:0007669"/>
    <property type="project" value="EnsemblFungi"/>
</dbReference>
<dbReference type="InterPro" id="IPR036322">
    <property type="entry name" value="WD40_repeat_dom_sf"/>
</dbReference>
<dbReference type="GeneID" id="11468577"/>
<keyword evidence="2" id="KW-0677">Repeat</keyword>
<dbReference type="OrthoDB" id="540662at2759"/>
<dbReference type="Pfam" id="PF00400">
    <property type="entry name" value="WD40"/>
    <property type="match status" value="5"/>
</dbReference>
<dbReference type="GO" id="GO:0000393">
    <property type="term" value="P:spliceosomal conformational changes to generate catalytic conformation"/>
    <property type="evidence" value="ECO:0007669"/>
    <property type="project" value="EnsemblFungi"/>
</dbReference>
<dbReference type="CDD" id="cd00200">
    <property type="entry name" value="WD40"/>
    <property type="match status" value="1"/>
</dbReference>
<dbReference type="SUPFAM" id="SSF50978">
    <property type="entry name" value="WD40 repeat-like"/>
    <property type="match status" value="1"/>
</dbReference>
<feature type="repeat" description="WD" evidence="3">
    <location>
        <begin position="430"/>
        <end position="465"/>
    </location>
</feature>
<dbReference type="FunCoup" id="G8JQE2">
    <property type="interactions" value="434"/>
</dbReference>
<dbReference type="InterPro" id="IPR001632">
    <property type="entry name" value="WD40_G-protein_beta-like"/>
</dbReference>
<dbReference type="InParanoid" id="G8JQE2"/>
<dbReference type="KEGG" id="erc:Ecym_2808"/>
<protein>
    <submittedName>
        <fullName evidence="4">Uncharacterized protein</fullName>
    </submittedName>
</protein>
<dbReference type="PROSITE" id="PS00678">
    <property type="entry name" value="WD_REPEATS_1"/>
    <property type="match status" value="2"/>
</dbReference>
<dbReference type="PANTHER" id="PTHR19846:SF0">
    <property type="entry name" value="PRE-MRNA PROCESSING FACTOR 4"/>
    <property type="match status" value="1"/>
</dbReference>
<dbReference type="PANTHER" id="PTHR19846">
    <property type="entry name" value="WD40 REPEAT PROTEIN"/>
    <property type="match status" value="1"/>
</dbReference>
<dbReference type="STRING" id="931890.G8JQE2"/>
<dbReference type="Proteomes" id="UP000006790">
    <property type="component" value="Chromosome 2"/>
</dbReference>
<keyword evidence="5" id="KW-1185">Reference proteome</keyword>
<dbReference type="FunFam" id="2.130.10.10:FF:000411">
    <property type="entry name" value="U4/U6 small nuclear ribonucleoprotein Prp4"/>
    <property type="match status" value="1"/>
</dbReference>
<dbReference type="eggNOG" id="KOG0272">
    <property type="taxonomic scope" value="Eukaryota"/>
</dbReference>
<accession>G8JQE2</accession>
<organism evidence="4 5">
    <name type="scientific">Eremothecium cymbalariae (strain CBS 270.75 / DBVPG 7215 / KCTC 17166 / NRRL Y-17582)</name>
    <name type="common">Yeast</name>
    <dbReference type="NCBI Taxonomy" id="931890"/>
    <lineage>
        <taxon>Eukaryota</taxon>
        <taxon>Fungi</taxon>
        <taxon>Dikarya</taxon>
        <taxon>Ascomycota</taxon>
        <taxon>Saccharomycotina</taxon>
        <taxon>Saccharomycetes</taxon>
        <taxon>Saccharomycetales</taxon>
        <taxon>Saccharomycetaceae</taxon>
        <taxon>Eremothecium</taxon>
    </lineage>
</organism>
<dbReference type="PROSITE" id="PS50082">
    <property type="entry name" value="WD_REPEATS_2"/>
    <property type="match status" value="6"/>
</dbReference>
<dbReference type="InterPro" id="IPR001680">
    <property type="entry name" value="WD40_rpt"/>
</dbReference>
<evidence type="ECO:0000256" key="3">
    <source>
        <dbReference type="PROSITE-ProRule" id="PRU00221"/>
    </source>
</evidence>
<dbReference type="GO" id="GO:0030621">
    <property type="term" value="F:U4 snRNA binding"/>
    <property type="evidence" value="ECO:0007669"/>
    <property type="project" value="TreeGrafter"/>
</dbReference>
<feature type="repeat" description="WD" evidence="3">
    <location>
        <begin position="261"/>
        <end position="302"/>
    </location>
</feature>
<dbReference type="InterPro" id="IPR015943">
    <property type="entry name" value="WD40/YVTN_repeat-like_dom_sf"/>
</dbReference>
<dbReference type="OMA" id="LNEPICY"/>
<evidence type="ECO:0000256" key="1">
    <source>
        <dbReference type="ARBA" id="ARBA00022574"/>
    </source>
</evidence>
<evidence type="ECO:0000313" key="4">
    <source>
        <dbReference type="EMBL" id="AET38505.1"/>
    </source>
</evidence>
<dbReference type="GO" id="GO:0017070">
    <property type="term" value="F:U6 snRNA binding"/>
    <property type="evidence" value="ECO:0007669"/>
    <property type="project" value="TreeGrafter"/>
</dbReference>
<dbReference type="SMART" id="SM00320">
    <property type="entry name" value="WD40"/>
    <property type="match status" value="7"/>
</dbReference>
<dbReference type="InterPro" id="IPR019775">
    <property type="entry name" value="WD40_repeat_CS"/>
</dbReference>
<feature type="repeat" description="WD" evidence="3">
    <location>
        <begin position="345"/>
        <end position="386"/>
    </location>
</feature>
<feature type="repeat" description="WD" evidence="3">
    <location>
        <begin position="220"/>
        <end position="261"/>
    </location>
</feature>
<feature type="repeat" description="WD" evidence="3">
    <location>
        <begin position="303"/>
        <end position="344"/>
    </location>
</feature>
<dbReference type="PROSITE" id="PS50294">
    <property type="entry name" value="WD_REPEATS_REGION"/>
    <property type="match status" value="4"/>
</dbReference>
<dbReference type="EMBL" id="CP002498">
    <property type="protein sequence ID" value="AET38505.1"/>
    <property type="molecule type" value="Genomic_DNA"/>
</dbReference>
<dbReference type="PRINTS" id="PR00319">
    <property type="entry name" value="GPROTEINB"/>
</dbReference>
<evidence type="ECO:0000256" key="2">
    <source>
        <dbReference type="ARBA" id="ARBA00022737"/>
    </source>
</evidence>
<keyword evidence="1 3" id="KW-0853">WD repeat</keyword>
<proteinExistence type="predicted"/>
<sequence length="465" mass="52038">MVGLDDIKVDHNHKIGNNGETVADALKRLEFQRQQRMFLLPTLDEEVRAALNWLHKPEELKNEDQLSRRERLAELLYSDDELLTRFKASPFGYNAKGQSETSEDLGEGKAEEEEFYTPASWQLIESRKSIIKYSMENAHARLLRQRRIAENLSIKKLLSGRRNLNKKLRTLELAGSQLVAEKPVSEVCVSKDDVYVASGNWGGHIKVLNSDTLDIVKSFDNVHSGKVCGLDWHPTANSLLSGGADNLVKITNLDQGSCAELKDHVGRVCKVKFHPSGKFAASASFDMTWILWDLEKALAIQLQEGHSREVFTLGFQTDGSLLASGGLDSIGLIWDLRSGEPIMNLVGHQKPIYGLDWSPNGYQVATASGDGSIKIWDLRKQSIVSTLLAHRNVAFDIKFDKANGHFLVSGGYDRELKIFNADNWELIKTLEGHTDKILSVDLVSDGSKFFSTGWDRTVKQWTLSS</sequence>